<protein>
    <recommendedName>
        <fullName evidence="2">Pyrrolo-quinoline quinone repeat domain-containing protein</fullName>
    </recommendedName>
</protein>
<name>A0ABN1Q636_9ACTN</name>
<dbReference type="Pfam" id="PF13360">
    <property type="entry name" value="PQQ_2"/>
    <property type="match status" value="1"/>
</dbReference>
<dbReference type="InterPro" id="IPR015943">
    <property type="entry name" value="WD40/YVTN_repeat-like_dom_sf"/>
</dbReference>
<reference evidence="3 4" key="1">
    <citation type="journal article" date="2019" name="Int. J. Syst. Evol. Microbiol.">
        <title>The Global Catalogue of Microorganisms (GCM) 10K type strain sequencing project: providing services to taxonomists for standard genome sequencing and annotation.</title>
        <authorList>
            <consortium name="The Broad Institute Genomics Platform"/>
            <consortium name="The Broad Institute Genome Sequencing Center for Infectious Disease"/>
            <person name="Wu L."/>
            <person name="Ma J."/>
        </authorList>
    </citation>
    <scope>NUCLEOTIDE SEQUENCE [LARGE SCALE GENOMIC DNA]</scope>
    <source>
        <strain evidence="3 4">JCM 10696</strain>
    </source>
</reference>
<evidence type="ECO:0000259" key="2">
    <source>
        <dbReference type="Pfam" id="PF13360"/>
    </source>
</evidence>
<evidence type="ECO:0000256" key="1">
    <source>
        <dbReference type="SAM" id="Phobius"/>
    </source>
</evidence>
<dbReference type="SUPFAM" id="SSF50969">
    <property type="entry name" value="YVTN repeat-like/Quinoprotein amine dehydrogenase"/>
    <property type="match status" value="1"/>
</dbReference>
<dbReference type="EMBL" id="BAAAHH010000001">
    <property type="protein sequence ID" value="GAA0937579.1"/>
    <property type="molecule type" value="Genomic_DNA"/>
</dbReference>
<comment type="caution">
    <text evidence="3">The sequence shown here is derived from an EMBL/GenBank/DDBJ whole genome shotgun (WGS) entry which is preliminary data.</text>
</comment>
<dbReference type="Gene3D" id="2.130.10.10">
    <property type="entry name" value="YVTN repeat-like/Quinoprotein amine dehydrogenase"/>
    <property type="match status" value="1"/>
</dbReference>
<organism evidence="3 4">
    <name type="scientific">Actinocorallia libanotica</name>
    <dbReference type="NCBI Taxonomy" id="46162"/>
    <lineage>
        <taxon>Bacteria</taxon>
        <taxon>Bacillati</taxon>
        <taxon>Actinomycetota</taxon>
        <taxon>Actinomycetes</taxon>
        <taxon>Streptosporangiales</taxon>
        <taxon>Thermomonosporaceae</taxon>
        <taxon>Actinocorallia</taxon>
    </lineage>
</organism>
<feature type="transmembrane region" description="Helical" evidence="1">
    <location>
        <begin position="29"/>
        <end position="47"/>
    </location>
</feature>
<feature type="domain" description="Pyrrolo-quinoline quinone repeat" evidence="2">
    <location>
        <begin position="259"/>
        <end position="400"/>
    </location>
</feature>
<keyword evidence="1" id="KW-1133">Transmembrane helix</keyword>
<evidence type="ECO:0000313" key="3">
    <source>
        <dbReference type="EMBL" id="GAA0937579.1"/>
    </source>
</evidence>
<gene>
    <name evidence="3" type="ORF">GCM10009550_04460</name>
</gene>
<proteinExistence type="predicted"/>
<feature type="transmembrane region" description="Helical" evidence="1">
    <location>
        <begin position="68"/>
        <end position="90"/>
    </location>
</feature>
<dbReference type="InterPro" id="IPR011044">
    <property type="entry name" value="Quino_amine_DH_bsu"/>
</dbReference>
<accession>A0ABN1Q636</accession>
<sequence length="430" mass="45362">MAGFAVGVGVACVGGGVLAVQRGGSGGWLFFLGLWFLLGTAGAFLLRRLAFPRERRAGWPGFRRMGRFLGMFVVALLLGEAIGYGAYAMLRGELLKTAWTLPADSVEPKAFWGTADALVRVRSDGVASYGTRDGKPLWSRGLSVCRASRNAGEGVGLVSFSSAGKACDRLTALDLSTGQSLWTAKTGAAGRSFGWETGSGIAVRPSRAGLKVFDLRTGAPRRAPRPPAKCVFNARSSVQADGGRLAATAFCKNGSTRLVMADPEGRTLWTAPLKTERPTVLSAAPPVLRRERELLVFDPHDGTPTGTIPAPSPADAPILIGNGRIHVMDGKSTIRTHAPNGDLLWSATVGSPLRGVHLADSTLYAVYDSGFSAPTTLTALDARSGAKTQEATVPYPAENSPALHTTPDRVLFLPRSQPDKSTPAVHAFIR</sequence>
<keyword evidence="1" id="KW-0812">Transmembrane</keyword>
<dbReference type="InterPro" id="IPR002372">
    <property type="entry name" value="PQQ_rpt_dom"/>
</dbReference>
<keyword evidence="4" id="KW-1185">Reference proteome</keyword>
<evidence type="ECO:0000313" key="4">
    <source>
        <dbReference type="Proteomes" id="UP001500665"/>
    </source>
</evidence>
<keyword evidence="1" id="KW-0472">Membrane</keyword>
<dbReference type="Proteomes" id="UP001500665">
    <property type="component" value="Unassembled WGS sequence"/>
</dbReference>